<evidence type="ECO:0000313" key="5">
    <source>
        <dbReference type="Proteomes" id="UP001566132"/>
    </source>
</evidence>
<evidence type="ECO:0000256" key="1">
    <source>
        <dbReference type="SAM" id="Coils"/>
    </source>
</evidence>
<evidence type="ECO:0000313" key="4">
    <source>
        <dbReference type="EMBL" id="KAL1487710.1"/>
    </source>
</evidence>
<accession>A0ABD1DZG5</accession>
<comment type="caution">
    <text evidence="4">The sequence shown here is derived from an EMBL/GenBank/DDBJ whole genome shotgun (WGS) entry which is preliminary data.</text>
</comment>
<keyword evidence="1" id="KW-0175">Coiled coil</keyword>
<gene>
    <name evidence="4" type="ORF">ABEB36_015617</name>
</gene>
<feature type="region of interest" description="Disordered" evidence="2">
    <location>
        <begin position="165"/>
        <end position="185"/>
    </location>
</feature>
<feature type="domain" description="Myb/SANT-like DNA-binding" evidence="3">
    <location>
        <begin position="24"/>
        <end position="113"/>
    </location>
</feature>
<feature type="coiled-coil region" evidence="1">
    <location>
        <begin position="215"/>
        <end position="242"/>
    </location>
</feature>
<dbReference type="Proteomes" id="UP001566132">
    <property type="component" value="Unassembled WGS sequence"/>
</dbReference>
<protein>
    <recommendedName>
        <fullName evidence="3">Myb/SANT-like DNA-binding domain-containing protein</fullName>
    </recommendedName>
</protein>
<evidence type="ECO:0000259" key="3">
    <source>
        <dbReference type="Pfam" id="PF13837"/>
    </source>
</evidence>
<dbReference type="Gene3D" id="1.10.10.60">
    <property type="entry name" value="Homeodomain-like"/>
    <property type="match status" value="1"/>
</dbReference>
<dbReference type="Pfam" id="PF13837">
    <property type="entry name" value="Myb_DNA-bind_4"/>
    <property type="match status" value="1"/>
</dbReference>
<reference evidence="4 5" key="1">
    <citation type="submission" date="2024-05" db="EMBL/GenBank/DDBJ databases">
        <title>Genetic variation in Jamaican populations of the coffee berry borer (Hypothenemus hampei).</title>
        <authorList>
            <person name="Errbii M."/>
            <person name="Myrie A."/>
        </authorList>
    </citation>
    <scope>NUCLEOTIDE SEQUENCE [LARGE SCALE GENOMIC DNA]</scope>
    <source>
        <strain evidence="4">JA-Hopewell-2020-01-JO</strain>
        <tissue evidence="4">Whole body</tissue>
    </source>
</reference>
<feature type="compositionally biased region" description="Polar residues" evidence="2">
    <location>
        <begin position="165"/>
        <end position="176"/>
    </location>
</feature>
<evidence type="ECO:0000256" key="2">
    <source>
        <dbReference type="SAM" id="MobiDB-lite"/>
    </source>
</evidence>
<keyword evidence="5" id="KW-1185">Reference proteome</keyword>
<dbReference type="AlphaFoldDB" id="A0ABD1DZG5"/>
<proteinExistence type="predicted"/>
<sequence>MEQEKGELEEFLVFGSEELSEDSFKWTHQITLYFLDLYKQYRNKVGLLEMKTLNAMFVHISNELSKITKKNITAANCSNRWKVLERGYKKFIDNNNKTGRGRHSFEYAEVLHDILGKKKNINPALLLSSETIHVQEIPMATTAPTSNYEVIQIAEDNFDDENIDPASNTPRMSSRQLKFKQNKPKKNKAYENKKLKFYVLKEIRNDRKAYYEKSIKIKEKELDLKEKELMEVIKKNELLEKLIEAKCNKCSSDFTVHM</sequence>
<dbReference type="EMBL" id="JBDJPC010000020">
    <property type="protein sequence ID" value="KAL1487710.1"/>
    <property type="molecule type" value="Genomic_DNA"/>
</dbReference>
<dbReference type="InterPro" id="IPR044822">
    <property type="entry name" value="Myb_DNA-bind_4"/>
</dbReference>
<organism evidence="4 5">
    <name type="scientific">Hypothenemus hampei</name>
    <name type="common">Coffee berry borer</name>
    <dbReference type="NCBI Taxonomy" id="57062"/>
    <lineage>
        <taxon>Eukaryota</taxon>
        <taxon>Metazoa</taxon>
        <taxon>Ecdysozoa</taxon>
        <taxon>Arthropoda</taxon>
        <taxon>Hexapoda</taxon>
        <taxon>Insecta</taxon>
        <taxon>Pterygota</taxon>
        <taxon>Neoptera</taxon>
        <taxon>Endopterygota</taxon>
        <taxon>Coleoptera</taxon>
        <taxon>Polyphaga</taxon>
        <taxon>Cucujiformia</taxon>
        <taxon>Curculionidae</taxon>
        <taxon>Scolytinae</taxon>
        <taxon>Hypothenemus</taxon>
    </lineage>
</organism>
<name>A0ABD1DZG5_HYPHA</name>